<evidence type="ECO:0000313" key="2">
    <source>
        <dbReference type="EMBL" id="TNN44122.1"/>
    </source>
</evidence>
<keyword evidence="1" id="KW-1133">Transmembrane helix</keyword>
<dbReference type="EMBL" id="SRLO01000922">
    <property type="protein sequence ID" value="TNN44122.1"/>
    <property type="molecule type" value="Genomic_DNA"/>
</dbReference>
<evidence type="ECO:0000256" key="1">
    <source>
        <dbReference type="SAM" id="Phobius"/>
    </source>
</evidence>
<keyword evidence="1" id="KW-0472">Membrane</keyword>
<feature type="transmembrane region" description="Helical" evidence="1">
    <location>
        <begin position="31"/>
        <end position="50"/>
    </location>
</feature>
<evidence type="ECO:0000313" key="3">
    <source>
        <dbReference type="Proteomes" id="UP000314294"/>
    </source>
</evidence>
<sequence>MADDLEWGPVSAAAWAVLGTRFLERLSSRVIWLWTLLASDAFCAVSVFSVSTVSADRSCRWPIWESSVCRERFMKLTLLPTSFSCRHMVSTLEMTRRKARLPTATEEGVDVAEEDERGREHRLLVHIFTK</sequence>
<organism evidence="2 3">
    <name type="scientific">Liparis tanakae</name>
    <name type="common">Tanaka's snailfish</name>
    <dbReference type="NCBI Taxonomy" id="230148"/>
    <lineage>
        <taxon>Eukaryota</taxon>
        <taxon>Metazoa</taxon>
        <taxon>Chordata</taxon>
        <taxon>Craniata</taxon>
        <taxon>Vertebrata</taxon>
        <taxon>Euteleostomi</taxon>
        <taxon>Actinopterygii</taxon>
        <taxon>Neopterygii</taxon>
        <taxon>Teleostei</taxon>
        <taxon>Neoteleostei</taxon>
        <taxon>Acanthomorphata</taxon>
        <taxon>Eupercaria</taxon>
        <taxon>Perciformes</taxon>
        <taxon>Cottioidei</taxon>
        <taxon>Cottales</taxon>
        <taxon>Liparidae</taxon>
        <taxon>Liparis</taxon>
    </lineage>
</organism>
<name>A0A4Z2FUW7_9TELE</name>
<comment type="caution">
    <text evidence="2">The sequence shown here is derived from an EMBL/GenBank/DDBJ whole genome shotgun (WGS) entry which is preliminary data.</text>
</comment>
<reference evidence="2 3" key="1">
    <citation type="submission" date="2019-03" db="EMBL/GenBank/DDBJ databases">
        <title>First draft genome of Liparis tanakae, snailfish: a comprehensive survey of snailfish specific genes.</title>
        <authorList>
            <person name="Kim W."/>
            <person name="Song I."/>
            <person name="Jeong J.-H."/>
            <person name="Kim D."/>
            <person name="Kim S."/>
            <person name="Ryu S."/>
            <person name="Song J.Y."/>
            <person name="Lee S.K."/>
        </authorList>
    </citation>
    <scope>NUCLEOTIDE SEQUENCE [LARGE SCALE GENOMIC DNA]</scope>
    <source>
        <tissue evidence="2">Muscle</tissue>
    </source>
</reference>
<protein>
    <submittedName>
        <fullName evidence="2">Uncharacterized protein</fullName>
    </submittedName>
</protein>
<dbReference type="AlphaFoldDB" id="A0A4Z2FUW7"/>
<accession>A0A4Z2FUW7</accession>
<gene>
    <name evidence="2" type="ORF">EYF80_045673</name>
</gene>
<keyword evidence="1" id="KW-0812">Transmembrane</keyword>
<proteinExistence type="predicted"/>
<keyword evidence="3" id="KW-1185">Reference proteome</keyword>
<dbReference type="Proteomes" id="UP000314294">
    <property type="component" value="Unassembled WGS sequence"/>
</dbReference>